<proteinExistence type="inferred from homology"/>
<evidence type="ECO:0000313" key="5">
    <source>
        <dbReference type="EMBL" id="VUZ56004.1"/>
    </source>
</evidence>
<evidence type="ECO:0000313" key="6">
    <source>
        <dbReference type="Proteomes" id="UP000321570"/>
    </source>
</evidence>
<dbReference type="Pfam" id="PF25174">
    <property type="entry name" value="Beta-prop_THOC3"/>
    <property type="match status" value="1"/>
</dbReference>
<dbReference type="EMBL" id="CABIJS010000697">
    <property type="protein sequence ID" value="VUZ56004.1"/>
    <property type="molecule type" value="Genomic_DNA"/>
</dbReference>
<dbReference type="InterPro" id="IPR036322">
    <property type="entry name" value="WD40_repeat_dom_sf"/>
</dbReference>
<dbReference type="PROSITE" id="PS50294">
    <property type="entry name" value="WD_REPEATS_REGION"/>
    <property type="match status" value="2"/>
</dbReference>
<evidence type="ECO:0000256" key="4">
    <source>
        <dbReference type="PROSITE-ProRule" id="PRU00221"/>
    </source>
</evidence>
<dbReference type="AlphaFoldDB" id="A0A564ZB37"/>
<dbReference type="PANTHER" id="PTHR22839">
    <property type="entry name" value="THO COMPLEX SUBUNIT 3 THO3"/>
    <property type="match status" value="1"/>
</dbReference>
<gene>
    <name evidence="5" type="ORF">WMSIL1_LOCUS13537</name>
</gene>
<sequence>MARSALQNLRQHFNTHNRIKESTSYGGKIHALGWNNAGTKLATGSSDKSVNVYQLDSTRLSRLQTFRGHTDSVDQLAWHPTVNDSLATVSSDSTVRLWDCRSKRITTAQLKGENINLAWSPDGNTIAVGNKSDLITWLDVRADLKVIQSEQFSCEINEFSWKPSSDLMLFATGTGGIMIYSGKSGEMRRECILPAHPSNAMCLQFSPSGSYFAIGSADALVSLWDADEFICLRTLARLEWPVRAMGFSYDNQLLASASEDHFIDIGCVETGMSVNRAYFAFLGEQVYRLGTQAAATFVLAWHPKQLLLTYSSEAKYDRDQGVIRMFGFPSIESDNRKTTNPPVPMDLS</sequence>
<feature type="repeat" description="WD" evidence="4">
    <location>
        <begin position="193"/>
        <end position="234"/>
    </location>
</feature>
<dbReference type="GO" id="GO:0000445">
    <property type="term" value="C:THO complex part of transcription export complex"/>
    <property type="evidence" value="ECO:0007669"/>
    <property type="project" value="TreeGrafter"/>
</dbReference>
<organism evidence="5 6">
    <name type="scientific">Hymenolepis diminuta</name>
    <name type="common">Rat tapeworm</name>
    <dbReference type="NCBI Taxonomy" id="6216"/>
    <lineage>
        <taxon>Eukaryota</taxon>
        <taxon>Metazoa</taxon>
        <taxon>Spiralia</taxon>
        <taxon>Lophotrochozoa</taxon>
        <taxon>Platyhelminthes</taxon>
        <taxon>Cestoda</taxon>
        <taxon>Eucestoda</taxon>
        <taxon>Cyclophyllidea</taxon>
        <taxon>Hymenolepididae</taxon>
        <taxon>Hymenolepis</taxon>
    </lineage>
</organism>
<protein>
    <submittedName>
        <fullName evidence="5">Uncharacterized protein</fullName>
    </submittedName>
</protein>
<dbReference type="InterPro" id="IPR001680">
    <property type="entry name" value="WD40_rpt"/>
</dbReference>
<dbReference type="InterPro" id="IPR015943">
    <property type="entry name" value="WD40/YVTN_repeat-like_dom_sf"/>
</dbReference>
<dbReference type="SMART" id="SM00320">
    <property type="entry name" value="WD40"/>
    <property type="match status" value="5"/>
</dbReference>
<dbReference type="InterPro" id="IPR040132">
    <property type="entry name" value="Tex1/THOC3"/>
</dbReference>
<dbReference type="Proteomes" id="UP000321570">
    <property type="component" value="Unassembled WGS sequence"/>
</dbReference>
<name>A0A564ZB37_HYMDI</name>
<keyword evidence="6" id="KW-1185">Reference proteome</keyword>
<dbReference type="PANTHER" id="PTHR22839:SF0">
    <property type="entry name" value="THO COMPLEX SUBUNIT 3"/>
    <property type="match status" value="1"/>
</dbReference>
<dbReference type="Gene3D" id="2.130.10.10">
    <property type="entry name" value="YVTN repeat-like/Quinoprotein amine dehydrogenase"/>
    <property type="match status" value="2"/>
</dbReference>
<dbReference type="GO" id="GO:0006406">
    <property type="term" value="P:mRNA export from nucleus"/>
    <property type="evidence" value="ECO:0007669"/>
    <property type="project" value="InterPro"/>
</dbReference>
<accession>A0A564ZB37</accession>
<evidence type="ECO:0000256" key="3">
    <source>
        <dbReference type="ARBA" id="ARBA00046343"/>
    </source>
</evidence>
<reference evidence="5 6" key="1">
    <citation type="submission" date="2019-07" db="EMBL/GenBank/DDBJ databases">
        <authorList>
            <person name="Jastrzebski P J."/>
            <person name="Paukszto L."/>
            <person name="Jastrzebski P J."/>
        </authorList>
    </citation>
    <scope>NUCLEOTIDE SEQUENCE [LARGE SCALE GENOMIC DNA]</scope>
    <source>
        <strain evidence="5 6">WMS-il1</strain>
    </source>
</reference>
<dbReference type="SUPFAM" id="SSF50978">
    <property type="entry name" value="WD40 repeat-like"/>
    <property type="match status" value="1"/>
</dbReference>
<dbReference type="InterPro" id="IPR020472">
    <property type="entry name" value="WD40_PAC1"/>
</dbReference>
<dbReference type="PRINTS" id="PR00320">
    <property type="entry name" value="GPROTEINBRPT"/>
</dbReference>
<keyword evidence="2" id="KW-0677">Repeat</keyword>
<dbReference type="PROSITE" id="PS50082">
    <property type="entry name" value="WD_REPEATS_2"/>
    <property type="match status" value="3"/>
</dbReference>
<evidence type="ECO:0000256" key="1">
    <source>
        <dbReference type="ARBA" id="ARBA00022574"/>
    </source>
</evidence>
<feature type="repeat" description="WD" evidence="4">
    <location>
        <begin position="66"/>
        <end position="108"/>
    </location>
</feature>
<feature type="repeat" description="WD" evidence="4">
    <location>
        <begin position="22"/>
        <end position="63"/>
    </location>
</feature>
<comment type="similarity">
    <text evidence="3">Belongs to the THOC3 family.</text>
</comment>
<evidence type="ECO:0000256" key="2">
    <source>
        <dbReference type="ARBA" id="ARBA00022737"/>
    </source>
</evidence>
<keyword evidence="1 4" id="KW-0853">WD repeat</keyword>